<feature type="domain" description="DUF4140" evidence="2">
    <location>
        <begin position="2"/>
        <end position="97"/>
    </location>
</feature>
<name>E1YI94_9BACT</name>
<dbReference type="PANTHER" id="PTHR31005">
    <property type="entry name" value="DUF4139 DOMAIN-CONTAINING PROTEIN"/>
    <property type="match status" value="1"/>
</dbReference>
<proteinExistence type="predicted"/>
<sequence length="143" mass="16025">MVTLFSDQALVTREANISVHKGLNEIFIGVDAFKVDSDSVSAKIFGKGELYSVQLKTIYLEKAPQENIKDLEKKLKDLKAVRTAMNGEINVLKKQGKVPCIVDPMSRLIFIKIKLPKVSDIFSGFKFFFLTKSFSKGPLLPDK</sequence>
<protein>
    <recommendedName>
        <fullName evidence="2">DUF4140 domain-containing protein</fullName>
    </recommendedName>
</protein>
<gene>
    <name evidence="3" type="ORF">N47_D31720</name>
</gene>
<dbReference type="InterPro" id="IPR025554">
    <property type="entry name" value="DUF4140"/>
</dbReference>
<dbReference type="PANTHER" id="PTHR31005:SF8">
    <property type="entry name" value="DUF4139 DOMAIN-CONTAINING PROTEIN"/>
    <property type="match status" value="1"/>
</dbReference>
<evidence type="ECO:0000259" key="2">
    <source>
        <dbReference type="Pfam" id="PF13600"/>
    </source>
</evidence>
<accession>E1YI94</accession>
<keyword evidence="1" id="KW-0175">Coiled coil</keyword>
<feature type="coiled-coil region" evidence="1">
    <location>
        <begin position="68"/>
        <end position="95"/>
    </location>
</feature>
<dbReference type="InterPro" id="IPR011935">
    <property type="entry name" value="CHP02231"/>
</dbReference>
<evidence type="ECO:0000313" key="3">
    <source>
        <dbReference type="EMBL" id="CBX30363.1"/>
    </source>
</evidence>
<organism evidence="3">
    <name type="scientific">uncultured Desulfobacterium sp</name>
    <dbReference type="NCBI Taxonomy" id="201089"/>
    <lineage>
        <taxon>Bacteria</taxon>
        <taxon>Pseudomonadati</taxon>
        <taxon>Thermodesulfobacteriota</taxon>
        <taxon>Desulfobacteria</taxon>
        <taxon>Desulfobacterales</taxon>
        <taxon>Desulfobacteriaceae</taxon>
        <taxon>Desulfobacterium</taxon>
        <taxon>environmental samples</taxon>
    </lineage>
</organism>
<dbReference type="AlphaFoldDB" id="E1YI94"/>
<evidence type="ECO:0000256" key="1">
    <source>
        <dbReference type="SAM" id="Coils"/>
    </source>
</evidence>
<reference evidence="3" key="1">
    <citation type="journal article" date="2011" name="Environ. Microbiol.">
        <title>Genomic insights into the metabolic potential of the polycyclic aromatic hydrocarbon degrading sulfate-reducing Deltaproteobacterium N47.</title>
        <authorList>
            <person name="Bergmann F."/>
            <person name="Selesi D."/>
            <person name="Weinmaier T."/>
            <person name="Tischler P."/>
            <person name="Rattei T."/>
            <person name="Meckenstock R.U."/>
        </authorList>
    </citation>
    <scope>NUCLEOTIDE SEQUENCE</scope>
</reference>
<dbReference type="Pfam" id="PF13600">
    <property type="entry name" value="DUF4140"/>
    <property type="match status" value="1"/>
</dbReference>
<dbReference type="EMBL" id="FR695874">
    <property type="protein sequence ID" value="CBX30363.1"/>
    <property type="molecule type" value="Genomic_DNA"/>
</dbReference>